<dbReference type="KEGG" id="alus:STSP2_02377"/>
<dbReference type="InterPro" id="IPR013783">
    <property type="entry name" value="Ig-like_fold"/>
</dbReference>
<dbReference type="InterPro" id="IPR051915">
    <property type="entry name" value="Cellulose_Degrad_GH3"/>
</dbReference>
<dbReference type="InterPro" id="IPR036881">
    <property type="entry name" value="Glyco_hydro_3_C_sf"/>
</dbReference>
<comment type="similarity">
    <text evidence="1">Belongs to the glycosyl hydrolase 3 family.</text>
</comment>
<dbReference type="EC" id="3.2.1.21" evidence="4"/>
<dbReference type="InterPro" id="IPR000421">
    <property type="entry name" value="FA58C"/>
</dbReference>
<keyword evidence="5" id="KW-1185">Reference proteome</keyword>
<keyword evidence="2 4" id="KW-0378">Hydrolase</keyword>
<name>A0A1U9NNJ8_9BACT</name>
<dbReference type="Gene3D" id="2.60.120.260">
    <property type="entry name" value="Galactose-binding domain-like"/>
    <property type="match status" value="1"/>
</dbReference>
<dbReference type="Gene3D" id="2.60.40.10">
    <property type="entry name" value="Immunoglobulins"/>
    <property type="match status" value="1"/>
</dbReference>
<dbReference type="FunFam" id="3.40.50.1700:FF:000009">
    <property type="entry name" value="Periplasmic beta-glucosidase"/>
    <property type="match status" value="1"/>
</dbReference>
<dbReference type="InterPro" id="IPR026891">
    <property type="entry name" value="Fn3-like"/>
</dbReference>
<sequence length="930" mass="102145" precursor="true">MAKRVFFVVFAAIFFSVQFCYSQSQSGKEKMPAYKNANLPVNVRVKDLLSRMTLEEKVRQTWEQHTGGLEIVDGEIAQKDIDKLFEGYSYGTLQARFGGPIKEQAIINRDVQKYALEKTRLGIPVLPMHETLHGILATGATIYPQTIAQGATWNPELIKEMSSAIAVEGAAAGISQSLSPMLTLARDHRWGRVEECFGECPKLVAEMAIAYIKGMQGEDAEKGIEPGKMACMLKVMAGYEIPSGGINIAATSLGEREFRSLYLYPYEQAVKRAYPYSVMPSYNVVDGLPAHANHWLLTKVLRDEWGFEGYTYSDWGGVPFNHSLHKITANAKESAIVCLKAGNDLEAPGPSCYKYLVELVKDGRIDEKYVDQAAGRMLKVKFLCGLFDGVPEPVDVDKLDEKIHTAEHVALARRVAEESIILLKNEGNMLPLKKDKMKSIALIGPNADQVQFGDYSPTKSNHMGVTVLEGVKGFLAGTDVKISYAKGCGITDPDRSGFDEAVETAEQSDVAVVVVGDTSMIIGGGVGGVIGNESEQKYLATAGEGYDRTTLTIPGVQEDLVKAVVATGKPVVVVLVHGRPFAMPWLKDNAQVILDVFYPGEQGGNAVADVLFGKVNPSGKLPVTLPRSVGHLPQTYDYLPCGRGYYGVPGTVEKPGRDYVFSSPEPLWPFGFGLSYTTFAYSDLVIKNAVAGMSDKIRFSFTVKNTGSRAGKEVTQVYYNDVVSSTVTATKRLIRFKKIELGPGESRRLSFEIDPDELAIWNMDMERVVEPGAFDLMAGSSSDDIFLKSSFSLMTPVMIERDKAKFGLAYGKKAWASSELAAYPAVNVTTGSESTRWAAGQGGEQWITVDLEQPQVIDNVKLYWETAYGKEYKIQLSSDNRTWETVSHVKNNDGGLDEISFSPQKARYVRMYGIKLATRWGYSLYGISVN</sequence>
<dbReference type="SUPFAM" id="SSF52279">
    <property type="entry name" value="Beta-D-glucan exohydrolase, C-terminal domain"/>
    <property type="match status" value="1"/>
</dbReference>
<dbReference type="Pfam" id="PF14310">
    <property type="entry name" value="Fn3-like"/>
    <property type="match status" value="1"/>
</dbReference>
<dbReference type="PANTHER" id="PTHR30620:SF123">
    <property type="entry name" value="BETA-XYLOSIDASE"/>
    <property type="match status" value="1"/>
</dbReference>
<accession>A0A1U9NNJ8</accession>
<dbReference type="SUPFAM" id="SSF49785">
    <property type="entry name" value="Galactose-binding domain-like"/>
    <property type="match status" value="1"/>
</dbReference>
<keyword evidence="4" id="KW-0326">Glycosidase</keyword>
<proteinExistence type="inferred from homology"/>
<evidence type="ECO:0000313" key="5">
    <source>
        <dbReference type="Proteomes" id="UP000189674"/>
    </source>
</evidence>
<dbReference type="PANTHER" id="PTHR30620">
    <property type="entry name" value="PERIPLASMIC BETA-GLUCOSIDASE-RELATED"/>
    <property type="match status" value="1"/>
</dbReference>
<dbReference type="Pfam" id="PF01915">
    <property type="entry name" value="Glyco_hydro_3_C"/>
    <property type="match status" value="1"/>
</dbReference>
<organism evidence="4 5">
    <name type="scientific">Anaerohalosphaera lusitana</name>
    <dbReference type="NCBI Taxonomy" id="1936003"/>
    <lineage>
        <taxon>Bacteria</taxon>
        <taxon>Pseudomonadati</taxon>
        <taxon>Planctomycetota</taxon>
        <taxon>Phycisphaerae</taxon>
        <taxon>Sedimentisphaerales</taxon>
        <taxon>Anaerohalosphaeraceae</taxon>
        <taxon>Anaerohalosphaera</taxon>
    </lineage>
</organism>
<dbReference type="Pfam" id="PF00754">
    <property type="entry name" value="F5_F8_type_C"/>
    <property type="match status" value="1"/>
</dbReference>
<dbReference type="Proteomes" id="UP000189674">
    <property type="component" value="Chromosome"/>
</dbReference>
<dbReference type="InterPro" id="IPR036962">
    <property type="entry name" value="Glyco_hydro_3_N_sf"/>
</dbReference>
<dbReference type="InterPro" id="IPR002772">
    <property type="entry name" value="Glyco_hydro_3_C"/>
</dbReference>
<dbReference type="Gene3D" id="3.40.50.1700">
    <property type="entry name" value="Glycoside hydrolase family 3 C-terminal domain"/>
    <property type="match status" value="1"/>
</dbReference>
<dbReference type="STRING" id="1936003.STSP2_02377"/>
<dbReference type="Gene3D" id="3.20.20.300">
    <property type="entry name" value="Glycoside hydrolase, family 3, N-terminal domain"/>
    <property type="match status" value="1"/>
</dbReference>
<protein>
    <submittedName>
        <fullName evidence="4">Periplasmic beta-glucosidase</fullName>
        <ecNumber evidence="4">3.2.1.21</ecNumber>
    </submittedName>
</protein>
<dbReference type="FunFam" id="2.60.40.10:FF:000495">
    <property type="entry name" value="Periplasmic beta-glucosidase"/>
    <property type="match status" value="1"/>
</dbReference>
<evidence type="ECO:0000259" key="3">
    <source>
        <dbReference type="PROSITE" id="PS50022"/>
    </source>
</evidence>
<dbReference type="PROSITE" id="PS50022">
    <property type="entry name" value="FA58C_3"/>
    <property type="match status" value="1"/>
</dbReference>
<feature type="domain" description="F5/8 type C" evidence="3">
    <location>
        <begin position="801"/>
        <end position="930"/>
    </location>
</feature>
<dbReference type="PRINTS" id="PR00133">
    <property type="entry name" value="GLHYDRLASE3"/>
</dbReference>
<dbReference type="SMART" id="SM01217">
    <property type="entry name" value="Fn3_like"/>
    <property type="match status" value="1"/>
</dbReference>
<dbReference type="EMBL" id="CP019791">
    <property type="protein sequence ID" value="AQT69190.1"/>
    <property type="molecule type" value="Genomic_DNA"/>
</dbReference>
<dbReference type="GO" id="GO:0009251">
    <property type="term" value="P:glucan catabolic process"/>
    <property type="evidence" value="ECO:0007669"/>
    <property type="project" value="TreeGrafter"/>
</dbReference>
<dbReference type="SUPFAM" id="SSF51445">
    <property type="entry name" value="(Trans)glycosidases"/>
    <property type="match status" value="1"/>
</dbReference>
<dbReference type="RefSeq" id="WP_146662773.1">
    <property type="nucleotide sequence ID" value="NZ_CP019791.1"/>
</dbReference>
<dbReference type="AlphaFoldDB" id="A0A1U9NNJ8"/>
<dbReference type="InterPro" id="IPR001764">
    <property type="entry name" value="Glyco_hydro_3_N"/>
</dbReference>
<dbReference type="InterPro" id="IPR008979">
    <property type="entry name" value="Galactose-bd-like_sf"/>
</dbReference>
<dbReference type="Pfam" id="PF00933">
    <property type="entry name" value="Glyco_hydro_3"/>
    <property type="match status" value="1"/>
</dbReference>
<reference evidence="5" key="1">
    <citation type="submission" date="2017-02" db="EMBL/GenBank/DDBJ databases">
        <title>Comparative genomics and description of representatives of a novel lineage of planctomycetes thriving in anoxic sediments.</title>
        <authorList>
            <person name="Spring S."/>
            <person name="Bunk B."/>
            <person name="Sproer C."/>
        </authorList>
    </citation>
    <scope>NUCLEOTIDE SEQUENCE [LARGE SCALE GENOMIC DNA]</scope>
    <source>
        <strain evidence="5">ST-NAGAB-D1</strain>
    </source>
</reference>
<evidence type="ECO:0000313" key="4">
    <source>
        <dbReference type="EMBL" id="AQT69190.1"/>
    </source>
</evidence>
<evidence type="ECO:0000256" key="1">
    <source>
        <dbReference type="ARBA" id="ARBA00005336"/>
    </source>
</evidence>
<gene>
    <name evidence="4" type="primary">bglX_2</name>
    <name evidence="4" type="ORF">STSP2_02377</name>
</gene>
<evidence type="ECO:0000256" key="2">
    <source>
        <dbReference type="ARBA" id="ARBA00022801"/>
    </source>
</evidence>
<dbReference type="InterPro" id="IPR017853">
    <property type="entry name" value="GH"/>
</dbReference>
<dbReference type="OrthoDB" id="9805821at2"/>
<dbReference type="GO" id="GO:0008422">
    <property type="term" value="F:beta-glucosidase activity"/>
    <property type="evidence" value="ECO:0007669"/>
    <property type="project" value="UniProtKB-EC"/>
</dbReference>